<dbReference type="Gene3D" id="3.40.50.10860">
    <property type="entry name" value="Leucine Dehydrogenase, chain A, domain 1"/>
    <property type="match status" value="1"/>
</dbReference>
<dbReference type="InterPro" id="IPR013708">
    <property type="entry name" value="Shikimate_DH-bd_N"/>
</dbReference>
<dbReference type="NCBIfam" id="NF001311">
    <property type="entry name" value="PRK00258.1-3"/>
    <property type="match status" value="1"/>
</dbReference>
<name>A0A138AXQ1_9ACTN</name>
<dbReference type="InterPro" id="IPR010110">
    <property type="entry name" value="Shikimate_DH_AroM-type"/>
</dbReference>
<dbReference type="GO" id="GO:0005829">
    <property type="term" value="C:cytosol"/>
    <property type="evidence" value="ECO:0007669"/>
    <property type="project" value="TreeGrafter"/>
</dbReference>
<reference evidence="6" key="1">
    <citation type="submission" date="2016-02" db="EMBL/GenBank/DDBJ databases">
        <authorList>
            <person name="Teng J.L."/>
            <person name="Yang Y."/>
            <person name="Huang Y."/>
            <person name="Guo F."/>
            <person name="Wei W."/>
            <person name="Chen J.H."/>
            <person name="Wong S.Y."/>
            <person name="Lau S.K."/>
            <person name="Woo P.C."/>
        </authorList>
    </citation>
    <scope>NUCLEOTIDE SEQUENCE</scope>
    <source>
        <strain evidence="6">JCM 15929</strain>
    </source>
</reference>
<dbReference type="Pfam" id="PF18317">
    <property type="entry name" value="SDH_C"/>
    <property type="match status" value="1"/>
</dbReference>
<dbReference type="Proteomes" id="UP000070409">
    <property type="component" value="Unassembled WGS sequence"/>
</dbReference>
<dbReference type="InterPro" id="IPR041121">
    <property type="entry name" value="SDH_C"/>
</dbReference>
<dbReference type="EMBL" id="LSRE01000001">
    <property type="protein sequence ID" value="KXP01652.1"/>
    <property type="molecule type" value="Genomic_DNA"/>
</dbReference>
<sequence length="276" mass="28137">MRSVTGSRRAAVLGKPIAHSLSPVLHNAAFRALGLDWTYERIECDADALPGLVAGLGSEWVGLSVTMPGKFAALAFADERTERAVTVGSANTLVRTEAGWLADCTDVDGAAGLLDECGAAGESAVVVGAGGTARPVFAALADRGFRRATVLARSESRAQDALLCAASFGLTASWAPLAADSVPTADVVVSTVPGSAQSEDFPLVDALSSAAPAVADVAYDPWPTLLVAAAESKGARTAGGLTMLLAQAYRQAEWFTGRPAPRAAMAAALAAARAER</sequence>
<dbReference type="NCBIfam" id="TIGR01809">
    <property type="entry name" value="Shik-DH-AROM"/>
    <property type="match status" value="1"/>
</dbReference>
<dbReference type="Pfam" id="PF08501">
    <property type="entry name" value="Shikimate_dh_N"/>
    <property type="match status" value="1"/>
</dbReference>
<gene>
    <name evidence="6" type="ORF">AXK60_02575</name>
    <name evidence="5" type="ORF">AXK61_01750</name>
</gene>
<dbReference type="AlphaFoldDB" id="A0A138AXQ1"/>
<feature type="domain" description="Shikimate dehydrogenase substrate binding N-terminal" evidence="3">
    <location>
        <begin position="12"/>
        <end position="93"/>
    </location>
</feature>
<dbReference type="Proteomes" id="UP000070258">
    <property type="component" value="Unassembled WGS sequence"/>
</dbReference>
<evidence type="ECO:0000313" key="7">
    <source>
        <dbReference type="Proteomes" id="UP000070258"/>
    </source>
</evidence>
<keyword evidence="8" id="KW-1185">Reference proteome</keyword>
<accession>A0A138AXQ1</accession>
<reference evidence="5 8" key="2">
    <citation type="submission" date="2016-02" db="EMBL/GenBank/DDBJ databases">
        <authorList>
            <person name="Teng J.L."/>
            <person name="Tang Y."/>
            <person name="Huang Y."/>
            <person name="Guo F."/>
            <person name="Wei W."/>
            <person name="Chen J.H."/>
            <person name="Wong S.Y."/>
            <person name="Lau S.K."/>
            <person name="Woo P.C."/>
        </authorList>
    </citation>
    <scope>NUCLEOTIDE SEQUENCE [LARGE SCALE GENOMIC DNA]</scope>
    <source>
        <strain evidence="5 8">JCM 13375</strain>
    </source>
</reference>
<dbReference type="PANTHER" id="PTHR21089:SF1">
    <property type="entry name" value="BIFUNCTIONAL 3-DEHYDROQUINATE DEHYDRATASE_SHIKIMATE DEHYDROGENASE, CHLOROPLASTIC"/>
    <property type="match status" value="1"/>
</dbReference>
<comment type="pathway">
    <text evidence="1">Metabolic intermediate biosynthesis; chorismate biosynthesis; chorismate from D-erythrose 4-phosphate and phosphoenolpyruvate: step 4/7.</text>
</comment>
<feature type="domain" description="SDH C-terminal" evidence="4">
    <location>
        <begin position="240"/>
        <end position="269"/>
    </location>
</feature>
<keyword evidence="2" id="KW-0057">Aromatic amino acid biosynthesis</keyword>
<proteinExistence type="predicted"/>
<dbReference type="InterPro" id="IPR046346">
    <property type="entry name" value="Aminoacid_DH-like_N_sf"/>
</dbReference>
<protein>
    <submittedName>
        <fullName evidence="6">Shikimate dehydrogenase</fullName>
    </submittedName>
</protein>
<dbReference type="Gene3D" id="3.40.50.720">
    <property type="entry name" value="NAD(P)-binding Rossmann-like Domain"/>
    <property type="match status" value="1"/>
</dbReference>
<dbReference type="EMBL" id="LSRF01000001">
    <property type="protein sequence ID" value="KXP15224.1"/>
    <property type="molecule type" value="Genomic_DNA"/>
</dbReference>
<dbReference type="GO" id="GO:0009423">
    <property type="term" value="P:chorismate biosynthetic process"/>
    <property type="evidence" value="ECO:0007669"/>
    <property type="project" value="TreeGrafter"/>
</dbReference>
<dbReference type="InterPro" id="IPR022893">
    <property type="entry name" value="Shikimate_DH_fam"/>
</dbReference>
<dbReference type="SUPFAM" id="SSF51735">
    <property type="entry name" value="NAD(P)-binding Rossmann-fold domains"/>
    <property type="match status" value="1"/>
</dbReference>
<evidence type="ECO:0000313" key="5">
    <source>
        <dbReference type="EMBL" id="KXP01652.1"/>
    </source>
</evidence>
<dbReference type="OrthoDB" id="9776868at2"/>
<keyword evidence="2" id="KW-0028">Amino-acid biosynthesis</keyword>
<dbReference type="STRING" id="239498.AXK60_02575"/>
<organism evidence="6 7">
    <name type="scientific">Tsukamurella pseudospumae</name>
    <dbReference type="NCBI Taxonomy" id="239498"/>
    <lineage>
        <taxon>Bacteria</taxon>
        <taxon>Bacillati</taxon>
        <taxon>Actinomycetota</taxon>
        <taxon>Actinomycetes</taxon>
        <taxon>Mycobacteriales</taxon>
        <taxon>Tsukamurellaceae</taxon>
        <taxon>Tsukamurella</taxon>
    </lineage>
</organism>
<evidence type="ECO:0000259" key="3">
    <source>
        <dbReference type="Pfam" id="PF08501"/>
    </source>
</evidence>
<dbReference type="FunFam" id="3.40.50.10860:FF:000018">
    <property type="entry name" value="Shikimate 5-dehydrogenase AroE"/>
    <property type="match status" value="1"/>
</dbReference>
<comment type="caution">
    <text evidence="6">The sequence shown here is derived from an EMBL/GenBank/DDBJ whole genome shotgun (WGS) entry which is preliminary data.</text>
</comment>
<evidence type="ECO:0000313" key="6">
    <source>
        <dbReference type="EMBL" id="KXP15224.1"/>
    </source>
</evidence>
<dbReference type="GO" id="GO:0009073">
    <property type="term" value="P:aromatic amino acid family biosynthetic process"/>
    <property type="evidence" value="ECO:0007669"/>
    <property type="project" value="UniProtKB-KW"/>
</dbReference>
<evidence type="ECO:0000256" key="2">
    <source>
        <dbReference type="ARBA" id="ARBA00023141"/>
    </source>
</evidence>
<dbReference type="GO" id="GO:0019632">
    <property type="term" value="P:shikimate metabolic process"/>
    <property type="evidence" value="ECO:0007669"/>
    <property type="project" value="TreeGrafter"/>
</dbReference>
<dbReference type="GO" id="GO:0050661">
    <property type="term" value="F:NADP binding"/>
    <property type="evidence" value="ECO:0007669"/>
    <property type="project" value="TreeGrafter"/>
</dbReference>
<evidence type="ECO:0000259" key="4">
    <source>
        <dbReference type="Pfam" id="PF18317"/>
    </source>
</evidence>
<evidence type="ECO:0000256" key="1">
    <source>
        <dbReference type="ARBA" id="ARBA00004871"/>
    </source>
</evidence>
<dbReference type="PANTHER" id="PTHR21089">
    <property type="entry name" value="SHIKIMATE DEHYDROGENASE"/>
    <property type="match status" value="1"/>
</dbReference>
<evidence type="ECO:0000313" key="8">
    <source>
        <dbReference type="Proteomes" id="UP000070409"/>
    </source>
</evidence>
<dbReference type="InterPro" id="IPR036291">
    <property type="entry name" value="NAD(P)-bd_dom_sf"/>
</dbReference>
<reference evidence="7" key="3">
    <citation type="submission" date="2016-02" db="EMBL/GenBank/DDBJ databases">
        <authorList>
            <person name="Wen L."/>
            <person name="He K."/>
            <person name="Yang H."/>
        </authorList>
    </citation>
    <scope>NUCLEOTIDE SEQUENCE [LARGE SCALE GENOMIC DNA]</scope>
    <source>
        <strain evidence="7">JCM 15929</strain>
    </source>
</reference>
<dbReference type="SUPFAM" id="SSF53223">
    <property type="entry name" value="Aminoacid dehydrogenase-like, N-terminal domain"/>
    <property type="match status" value="1"/>
</dbReference>
<dbReference type="GO" id="GO:0004764">
    <property type="term" value="F:shikimate 3-dehydrogenase (NADP+) activity"/>
    <property type="evidence" value="ECO:0007669"/>
    <property type="project" value="InterPro"/>
</dbReference>
<dbReference type="CDD" id="cd01065">
    <property type="entry name" value="NAD_bind_Shikimate_DH"/>
    <property type="match status" value="1"/>
</dbReference>